<comment type="subcellular location">
    <subcellularLocation>
        <location evidence="1">Chromosome</location>
        <location evidence="1">Telomere</location>
    </subcellularLocation>
</comment>
<evidence type="ECO:0000256" key="1">
    <source>
        <dbReference type="ARBA" id="ARBA00004574"/>
    </source>
</evidence>
<evidence type="ECO:0000313" key="7">
    <source>
        <dbReference type="Proteomes" id="UP000037136"/>
    </source>
</evidence>
<evidence type="ECO:0000256" key="2">
    <source>
        <dbReference type="ARBA" id="ARBA00022454"/>
    </source>
</evidence>
<accession>A0A2A9PJ99</accession>
<evidence type="ECO:0000259" key="5">
    <source>
        <dbReference type="Pfam" id="PF10451"/>
    </source>
</evidence>
<dbReference type="GO" id="GO:0000781">
    <property type="term" value="C:chromosome, telomeric region"/>
    <property type="evidence" value="ECO:0007669"/>
    <property type="project" value="UniProtKB-SubCell"/>
</dbReference>
<evidence type="ECO:0000256" key="4">
    <source>
        <dbReference type="SAM" id="MobiDB-lite"/>
    </source>
</evidence>
<feature type="compositionally biased region" description="Low complexity" evidence="4">
    <location>
        <begin position="246"/>
        <end position="255"/>
    </location>
</feature>
<dbReference type="SUPFAM" id="SSF50249">
    <property type="entry name" value="Nucleic acid-binding proteins"/>
    <property type="match status" value="1"/>
</dbReference>
<dbReference type="InterPro" id="IPR018856">
    <property type="entry name" value="Stn1_N"/>
</dbReference>
<sequence>MELGPIVWLRNYAPFRRAEAGRGHADYSPLFIRNPATSPLSPPAELVFHQPCAAMSTASLYPRYCFHLSPTFDAWCLLHAREIHRLEQHEGFQAENFFFHGNLPIRWVRVVGIVVAVDDFDSRRVYTVDDSSGACIEALLVLLPAPMANSGKGQDKATADCIHVGSVVDVKGELSTYRDEKQIKIERIKRLRSTADELALWERRATFRRDVLDRPWVLARADIRRCRREAERSEAAVERKKRRRAGTAVTRGTGRQQEARQGKGTRDDVAAHVRDMIRTGELAGKYHALGL</sequence>
<reference evidence="6 7" key="2">
    <citation type="journal article" date="2017" name="Sci. Rep.">
        <title>Ant-infecting Ophiocordyceps genomes reveal a high diversity of potential behavioral manipulation genes and a possible major role for enterotoxins.</title>
        <authorList>
            <person name="de Bekker C."/>
            <person name="Ohm R.A."/>
            <person name="Evans H.C."/>
            <person name="Brachmann A."/>
            <person name="Hughes D.P."/>
        </authorList>
    </citation>
    <scope>NUCLEOTIDE SEQUENCE [LARGE SCALE GENOMIC DNA]</scope>
    <source>
        <strain evidence="6 7">SC16a</strain>
    </source>
</reference>
<proteinExistence type="predicted"/>
<keyword evidence="3" id="KW-0779">Telomere</keyword>
<evidence type="ECO:0000313" key="6">
    <source>
        <dbReference type="EMBL" id="PFH60982.1"/>
    </source>
</evidence>
<dbReference type="Gene3D" id="2.40.50.140">
    <property type="entry name" value="Nucleic acid-binding proteins"/>
    <property type="match status" value="1"/>
</dbReference>
<dbReference type="AlphaFoldDB" id="A0A2A9PJ99"/>
<dbReference type="Proteomes" id="UP000037136">
    <property type="component" value="Unassembled WGS sequence"/>
</dbReference>
<dbReference type="InterPro" id="IPR012340">
    <property type="entry name" value="NA-bd_OB-fold"/>
</dbReference>
<dbReference type="OrthoDB" id="77828at2759"/>
<comment type="caution">
    <text evidence="6">The sequence shown here is derived from an EMBL/GenBank/DDBJ whole genome shotgun (WGS) entry which is preliminary data.</text>
</comment>
<dbReference type="STRING" id="268505.A0A2A9PJ99"/>
<keyword evidence="7" id="KW-1185">Reference proteome</keyword>
<name>A0A2A9PJ99_OPHUN</name>
<feature type="compositionally biased region" description="Basic and acidic residues" evidence="4">
    <location>
        <begin position="257"/>
        <end position="268"/>
    </location>
</feature>
<protein>
    <recommendedName>
        <fullName evidence="5">CST complex subunit Stn1 N-terminal domain-containing protein</fullName>
    </recommendedName>
</protein>
<feature type="domain" description="CST complex subunit Stn1 N-terminal" evidence="5">
    <location>
        <begin position="84"/>
        <end position="230"/>
    </location>
</feature>
<gene>
    <name evidence="6" type="ORF">XA68_18455</name>
</gene>
<organism evidence="6 7">
    <name type="scientific">Ophiocordyceps unilateralis</name>
    <name type="common">Zombie-ant fungus</name>
    <name type="synonym">Torrubia unilateralis</name>
    <dbReference type="NCBI Taxonomy" id="268505"/>
    <lineage>
        <taxon>Eukaryota</taxon>
        <taxon>Fungi</taxon>
        <taxon>Dikarya</taxon>
        <taxon>Ascomycota</taxon>
        <taxon>Pezizomycotina</taxon>
        <taxon>Sordariomycetes</taxon>
        <taxon>Hypocreomycetidae</taxon>
        <taxon>Hypocreales</taxon>
        <taxon>Ophiocordycipitaceae</taxon>
        <taxon>Ophiocordyceps</taxon>
    </lineage>
</organism>
<feature type="region of interest" description="Disordered" evidence="4">
    <location>
        <begin position="231"/>
        <end position="268"/>
    </location>
</feature>
<evidence type="ECO:0000256" key="3">
    <source>
        <dbReference type="ARBA" id="ARBA00022895"/>
    </source>
</evidence>
<dbReference type="EMBL" id="LAZP02000096">
    <property type="protein sequence ID" value="PFH60982.1"/>
    <property type="molecule type" value="Genomic_DNA"/>
</dbReference>
<dbReference type="CDD" id="cd03524">
    <property type="entry name" value="RPA2_OBF_family"/>
    <property type="match status" value="1"/>
</dbReference>
<reference evidence="6 7" key="1">
    <citation type="journal article" date="2015" name="BMC Genomics">
        <title>Gene expression during zombie ant biting behavior reflects the complexity underlying fungal parasitic behavioral manipulation.</title>
        <authorList>
            <person name="de Bekker C."/>
            <person name="Ohm R.A."/>
            <person name="Loreto R.G."/>
            <person name="Sebastian A."/>
            <person name="Albert I."/>
            <person name="Merrow M."/>
            <person name="Brachmann A."/>
            <person name="Hughes D.P."/>
        </authorList>
    </citation>
    <scope>NUCLEOTIDE SEQUENCE [LARGE SCALE GENOMIC DNA]</scope>
    <source>
        <strain evidence="6 7">SC16a</strain>
    </source>
</reference>
<dbReference type="Pfam" id="PF10451">
    <property type="entry name" value="Stn1"/>
    <property type="match status" value="1"/>
</dbReference>
<keyword evidence="2" id="KW-0158">Chromosome</keyword>